<protein>
    <submittedName>
        <fullName evidence="8">DoxX family protein</fullName>
    </submittedName>
</protein>
<evidence type="ECO:0000256" key="1">
    <source>
        <dbReference type="ARBA" id="ARBA00004651"/>
    </source>
</evidence>
<comment type="subcellular location">
    <subcellularLocation>
        <location evidence="1">Cell membrane</location>
        <topology evidence="1">Multi-pass membrane protein</topology>
    </subcellularLocation>
</comment>
<name>A0A3E1Y931_9BACT</name>
<feature type="transmembrane region" description="Helical" evidence="7">
    <location>
        <begin position="67"/>
        <end position="98"/>
    </location>
</feature>
<evidence type="ECO:0000256" key="4">
    <source>
        <dbReference type="ARBA" id="ARBA00022692"/>
    </source>
</evidence>
<dbReference type="PANTHER" id="PTHR33452">
    <property type="entry name" value="OXIDOREDUCTASE CATD-RELATED"/>
    <property type="match status" value="1"/>
</dbReference>
<dbReference type="OrthoDB" id="959527at2"/>
<comment type="similarity">
    <text evidence="2">Belongs to the DoxX family.</text>
</comment>
<keyword evidence="3" id="KW-1003">Cell membrane</keyword>
<feature type="transmembrane region" description="Helical" evidence="7">
    <location>
        <begin position="12"/>
        <end position="33"/>
    </location>
</feature>
<gene>
    <name evidence="8" type="ORF">DVR12_14710</name>
</gene>
<evidence type="ECO:0000256" key="3">
    <source>
        <dbReference type="ARBA" id="ARBA00022475"/>
    </source>
</evidence>
<keyword evidence="5 7" id="KW-1133">Transmembrane helix</keyword>
<sequence length="139" mass="15414">MIRKMLTAKVNAENWLILIRIIAGLLIMVHGMGTFNPIHMKGNIDWLTDLHFPAPTFMAYLGKGSEFIGGILLILGLLTRFAATVLVINMSVITFIMGSGKIFTEDQPPFLLLILFVYLLIMGGGNYSLDKILLDKSSK</sequence>
<evidence type="ECO:0000256" key="7">
    <source>
        <dbReference type="SAM" id="Phobius"/>
    </source>
</evidence>
<evidence type="ECO:0000313" key="8">
    <source>
        <dbReference type="EMBL" id="RFS21900.1"/>
    </source>
</evidence>
<dbReference type="RefSeq" id="WP_116976551.1">
    <property type="nucleotide sequence ID" value="NZ_QPMM01000007.1"/>
</dbReference>
<dbReference type="PANTHER" id="PTHR33452:SF1">
    <property type="entry name" value="INNER MEMBRANE PROTEIN YPHA-RELATED"/>
    <property type="match status" value="1"/>
</dbReference>
<dbReference type="Proteomes" id="UP000260644">
    <property type="component" value="Unassembled WGS sequence"/>
</dbReference>
<feature type="transmembrane region" description="Helical" evidence="7">
    <location>
        <begin position="110"/>
        <end position="129"/>
    </location>
</feature>
<evidence type="ECO:0000313" key="9">
    <source>
        <dbReference type="Proteomes" id="UP000260644"/>
    </source>
</evidence>
<evidence type="ECO:0000256" key="2">
    <source>
        <dbReference type="ARBA" id="ARBA00006679"/>
    </source>
</evidence>
<evidence type="ECO:0000256" key="5">
    <source>
        <dbReference type="ARBA" id="ARBA00022989"/>
    </source>
</evidence>
<reference evidence="8 9" key="1">
    <citation type="submission" date="2018-07" db="EMBL/GenBank/DDBJ databases">
        <title>Chitinophaga K2CV101002-2 sp. nov., isolated from a monsoon evergreen broad-leaved forest soil.</title>
        <authorList>
            <person name="Lv Y."/>
        </authorList>
    </citation>
    <scope>NUCLEOTIDE SEQUENCE [LARGE SCALE GENOMIC DNA]</scope>
    <source>
        <strain evidence="8 9">GDMCC 1.1288</strain>
    </source>
</reference>
<dbReference type="InterPro" id="IPR032808">
    <property type="entry name" value="DoxX"/>
</dbReference>
<dbReference type="GO" id="GO:0005886">
    <property type="term" value="C:plasma membrane"/>
    <property type="evidence" value="ECO:0007669"/>
    <property type="project" value="UniProtKB-SubCell"/>
</dbReference>
<keyword evidence="6 7" id="KW-0472">Membrane</keyword>
<dbReference type="EMBL" id="QPMM01000007">
    <property type="protein sequence ID" value="RFS21900.1"/>
    <property type="molecule type" value="Genomic_DNA"/>
</dbReference>
<accession>A0A3E1Y931</accession>
<keyword evidence="4 7" id="KW-0812">Transmembrane</keyword>
<comment type="caution">
    <text evidence="8">The sequence shown here is derived from an EMBL/GenBank/DDBJ whole genome shotgun (WGS) entry which is preliminary data.</text>
</comment>
<dbReference type="AlphaFoldDB" id="A0A3E1Y931"/>
<dbReference type="InterPro" id="IPR051907">
    <property type="entry name" value="DoxX-like_oxidoreductase"/>
</dbReference>
<evidence type="ECO:0000256" key="6">
    <source>
        <dbReference type="ARBA" id="ARBA00023136"/>
    </source>
</evidence>
<organism evidence="8 9">
    <name type="scientific">Chitinophaga silvatica</name>
    <dbReference type="NCBI Taxonomy" id="2282649"/>
    <lineage>
        <taxon>Bacteria</taxon>
        <taxon>Pseudomonadati</taxon>
        <taxon>Bacteroidota</taxon>
        <taxon>Chitinophagia</taxon>
        <taxon>Chitinophagales</taxon>
        <taxon>Chitinophagaceae</taxon>
        <taxon>Chitinophaga</taxon>
    </lineage>
</organism>
<keyword evidence="9" id="KW-1185">Reference proteome</keyword>
<dbReference type="Pfam" id="PF07681">
    <property type="entry name" value="DoxX"/>
    <property type="match status" value="1"/>
</dbReference>
<proteinExistence type="inferred from homology"/>